<dbReference type="Proteomes" id="UP000255523">
    <property type="component" value="Unassembled WGS sequence"/>
</dbReference>
<sequence length="102" mass="11979">MRKKEREDLKNEIAYRNMMTKKLGRSMKMFFFIFLLFAAIAIWGFSGLHDNFLTVSASVRDVLKWIGLILGIIFGVLTLMYFLSFQNSKKYTLSLIDKLQKK</sequence>
<evidence type="ECO:0000313" key="3">
    <source>
        <dbReference type="Proteomes" id="UP000255523"/>
    </source>
</evidence>
<dbReference type="AlphaFoldDB" id="A0A380LHU2"/>
<keyword evidence="1" id="KW-1133">Transmembrane helix</keyword>
<reference evidence="2 3" key="1">
    <citation type="submission" date="2018-06" db="EMBL/GenBank/DDBJ databases">
        <authorList>
            <consortium name="Pathogen Informatics"/>
            <person name="Doyle S."/>
        </authorList>
    </citation>
    <scope>NUCLEOTIDE SEQUENCE [LARGE SCALE GENOMIC DNA]</scope>
    <source>
        <strain evidence="2 3">NCTC11087</strain>
    </source>
</reference>
<dbReference type="GeneID" id="77461273"/>
<keyword evidence="1" id="KW-0812">Transmembrane</keyword>
<keyword evidence="3" id="KW-1185">Reference proteome</keyword>
<keyword evidence="1" id="KW-0472">Membrane</keyword>
<protein>
    <submittedName>
        <fullName evidence="2">Uncharacterized protein</fullName>
    </submittedName>
</protein>
<feature type="transmembrane region" description="Helical" evidence="1">
    <location>
        <begin position="26"/>
        <end position="45"/>
    </location>
</feature>
<feature type="transmembrane region" description="Helical" evidence="1">
    <location>
        <begin position="65"/>
        <end position="83"/>
    </location>
</feature>
<organism evidence="2 3">
    <name type="scientific">Faecalicoccus pleomorphus</name>
    <dbReference type="NCBI Taxonomy" id="1323"/>
    <lineage>
        <taxon>Bacteria</taxon>
        <taxon>Bacillati</taxon>
        <taxon>Bacillota</taxon>
        <taxon>Erysipelotrichia</taxon>
        <taxon>Erysipelotrichales</taxon>
        <taxon>Erysipelotrichaceae</taxon>
        <taxon>Faecalicoccus</taxon>
    </lineage>
</organism>
<dbReference type="RefSeq" id="WP_022789810.1">
    <property type="nucleotide sequence ID" value="NZ_CALVFN010000021.1"/>
</dbReference>
<evidence type="ECO:0000256" key="1">
    <source>
        <dbReference type="SAM" id="Phobius"/>
    </source>
</evidence>
<gene>
    <name evidence="2" type="ORF">NCTC11087_00279</name>
</gene>
<evidence type="ECO:0000313" key="2">
    <source>
        <dbReference type="EMBL" id="SUO03418.1"/>
    </source>
</evidence>
<dbReference type="EMBL" id="UHFX01000003">
    <property type="protein sequence ID" value="SUO03418.1"/>
    <property type="molecule type" value="Genomic_DNA"/>
</dbReference>
<name>A0A380LHU2_9FIRM</name>
<accession>A0A380LHU2</accession>
<proteinExistence type="predicted"/>